<feature type="region of interest" description="Disordered" evidence="1">
    <location>
        <begin position="96"/>
        <end position="145"/>
    </location>
</feature>
<organism evidence="2 4">
    <name type="scientific">Nitzschia inconspicua</name>
    <dbReference type="NCBI Taxonomy" id="303405"/>
    <lineage>
        <taxon>Eukaryota</taxon>
        <taxon>Sar</taxon>
        <taxon>Stramenopiles</taxon>
        <taxon>Ochrophyta</taxon>
        <taxon>Bacillariophyta</taxon>
        <taxon>Bacillariophyceae</taxon>
        <taxon>Bacillariophycidae</taxon>
        <taxon>Bacillariales</taxon>
        <taxon>Bacillariaceae</taxon>
        <taxon>Nitzschia</taxon>
    </lineage>
</organism>
<comment type="caution">
    <text evidence="2">The sequence shown here is derived from an EMBL/GenBank/DDBJ whole genome shotgun (WGS) entry which is preliminary data.</text>
</comment>
<evidence type="ECO:0000313" key="2">
    <source>
        <dbReference type="EMBL" id="KAG7337380.1"/>
    </source>
</evidence>
<proteinExistence type="predicted"/>
<gene>
    <name evidence="2" type="ORF">IV203_000029</name>
    <name evidence="3" type="ORF">IV203_034774</name>
</gene>
<dbReference type="EMBL" id="JAGRRH010000013">
    <property type="protein sequence ID" value="KAG7359676.1"/>
    <property type="molecule type" value="Genomic_DNA"/>
</dbReference>
<evidence type="ECO:0000313" key="4">
    <source>
        <dbReference type="Proteomes" id="UP000693970"/>
    </source>
</evidence>
<reference evidence="2" key="1">
    <citation type="journal article" date="2021" name="Sci. Rep.">
        <title>Diploid genomic architecture of Nitzschia inconspicua, an elite biomass production diatom.</title>
        <authorList>
            <person name="Oliver A."/>
            <person name="Podell S."/>
            <person name="Pinowska A."/>
            <person name="Traller J.C."/>
            <person name="Smith S.R."/>
            <person name="McClure R."/>
            <person name="Beliaev A."/>
            <person name="Bohutskyi P."/>
            <person name="Hill E.A."/>
            <person name="Rabines A."/>
            <person name="Zheng H."/>
            <person name="Allen L.Z."/>
            <person name="Kuo A."/>
            <person name="Grigoriev I.V."/>
            <person name="Allen A.E."/>
            <person name="Hazlebeck D."/>
            <person name="Allen E.E."/>
        </authorList>
    </citation>
    <scope>NUCLEOTIDE SEQUENCE</scope>
    <source>
        <strain evidence="2">Hildebrandi</strain>
    </source>
</reference>
<feature type="compositionally biased region" description="Basic and acidic residues" evidence="1">
    <location>
        <begin position="37"/>
        <end position="48"/>
    </location>
</feature>
<reference evidence="2" key="2">
    <citation type="submission" date="2021-04" db="EMBL/GenBank/DDBJ databases">
        <authorList>
            <person name="Podell S."/>
        </authorList>
    </citation>
    <scope>NUCLEOTIDE SEQUENCE</scope>
    <source>
        <strain evidence="2">Hildebrandi</strain>
    </source>
</reference>
<dbReference type="AlphaFoldDB" id="A0A9K3K688"/>
<accession>A0A9K3K688</accession>
<evidence type="ECO:0000256" key="1">
    <source>
        <dbReference type="SAM" id="MobiDB-lite"/>
    </source>
</evidence>
<feature type="region of interest" description="Disordered" evidence="1">
    <location>
        <begin position="36"/>
        <end position="81"/>
    </location>
</feature>
<protein>
    <submittedName>
        <fullName evidence="2">Uncharacterized protein</fullName>
    </submittedName>
</protein>
<dbReference type="EMBL" id="JAGRRH010000086">
    <property type="protein sequence ID" value="KAG7337380.1"/>
    <property type="molecule type" value="Genomic_DNA"/>
</dbReference>
<dbReference type="Proteomes" id="UP000693970">
    <property type="component" value="Unassembled WGS sequence"/>
</dbReference>
<sequence>MQRNYINNIRQNVIHDRHQHEFNALLTQDWQAQKQRAPWEDGTQRRAPWENGAQPYHQSPTTKPPMSETPNYTMVPRRNEHHPNRFKHHHALMTTTINPKNDDIPPTTSPPPPLPQLRFVATTIPEGRSIDPYPSKSLFTSYSEN</sequence>
<name>A0A9K3K688_9STRA</name>
<evidence type="ECO:0000313" key="3">
    <source>
        <dbReference type="EMBL" id="KAG7359676.1"/>
    </source>
</evidence>
<keyword evidence="4" id="KW-1185">Reference proteome</keyword>